<dbReference type="GO" id="GO:0005789">
    <property type="term" value="C:endoplasmic reticulum membrane"/>
    <property type="evidence" value="ECO:0007669"/>
    <property type="project" value="UniProtKB-SubCell"/>
</dbReference>
<feature type="compositionally biased region" description="Low complexity" evidence="9">
    <location>
        <begin position="169"/>
        <end position="183"/>
    </location>
</feature>
<comment type="similarity">
    <text evidence="2">Belongs to the WRB/GET1 family.</text>
</comment>
<protein>
    <recommendedName>
        <fullName evidence="12">Endoplasmic reticulum transmembrane protein</fullName>
    </recommendedName>
</protein>
<evidence type="ECO:0000256" key="8">
    <source>
        <dbReference type="SAM" id="Coils"/>
    </source>
</evidence>
<feature type="chain" id="PRO_5001722673" description="Endoplasmic reticulum transmembrane protein" evidence="10">
    <location>
        <begin position="20"/>
        <end position="207"/>
    </location>
</feature>
<evidence type="ECO:0000256" key="3">
    <source>
        <dbReference type="ARBA" id="ARBA00022448"/>
    </source>
</evidence>
<evidence type="ECO:0000256" key="4">
    <source>
        <dbReference type="ARBA" id="ARBA00022692"/>
    </source>
</evidence>
<proteinExistence type="inferred from homology"/>
<keyword evidence="4" id="KW-0812">Transmembrane</keyword>
<keyword evidence="7" id="KW-0472">Membrane</keyword>
<evidence type="ECO:0000313" key="11">
    <source>
        <dbReference type="EMBL" id="CDI51738.1"/>
    </source>
</evidence>
<dbReference type="GO" id="GO:0071816">
    <property type="term" value="P:tail-anchored membrane protein insertion into ER membrane"/>
    <property type="evidence" value="ECO:0007669"/>
    <property type="project" value="InterPro"/>
</dbReference>
<keyword evidence="8" id="KW-0175">Coiled coil</keyword>
<keyword evidence="10" id="KW-0732">Signal</keyword>
<dbReference type="InterPro" id="IPR029012">
    <property type="entry name" value="Helix_hairpin_bin_sf"/>
</dbReference>
<evidence type="ECO:0000256" key="5">
    <source>
        <dbReference type="ARBA" id="ARBA00022824"/>
    </source>
</evidence>
<organism evidence="11">
    <name type="scientific">Melanopsichium pennsylvanicum 4</name>
    <dbReference type="NCBI Taxonomy" id="1398559"/>
    <lineage>
        <taxon>Eukaryota</taxon>
        <taxon>Fungi</taxon>
        <taxon>Dikarya</taxon>
        <taxon>Basidiomycota</taxon>
        <taxon>Ustilaginomycotina</taxon>
        <taxon>Ustilaginomycetes</taxon>
        <taxon>Ustilaginales</taxon>
        <taxon>Ustilaginaceae</taxon>
        <taxon>Melanopsichium</taxon>
    </lineage>
</organism>
<dbReference type="GO" id="GO:0043529">
    <property type="term" value="C:GET complex"/>
    <property type="evidence" value="ECO:0007669"/>
    <property type="project" value="TreeGrafter"/>
</dbReference>
<dbReference type="AlphaFoldDB" id="A0A077QZC6"/>
<dbReference type="Pfam" id="PF04420">
    <property type="entry name" value="CHD5"/>
    <property type="match status" value="1"/>
</dbReference>
<feature type="coiled-coil region" evidence="8">
    <location>
        <begin position="71"/>
        <end position="98"/>
    </location>
</feature>
<name>A0A077QZC6_9BASI</name>
<dbReference type="Gene3D" id="1.10.287.660">
    <property type="entry name" value="Helix hairpin bin"/>
    <property type="match status" value="1"/>
</dbReference>
<feature type="compositionally biased region" description="Polar residues" evidence="9">
    <location>
        <begin position="156"/>
        <end position="168"/>
    </location>
</feature>
<keyword evidence="6" id="KW-1133">Transmembrane helix</keyword>
<dbReference type="InterPro" id="IPR028945">
    <property type="entry name" value="Get1"/>
</dbReference>
<reference evidence="11" key="1">
    <citation type="journal article" date="2014" name="Genome Biol. Evol.">
        <title>Gene Loss Rather Than Gene Gain Is Associated with a Host Jump from Monocots to Dicots in the Smut Fungus Melanopsichium pennsylvanicum.</title>
        <authorList>
            <person name="Sharma R."/>
            <person name="Mishra B."/>
            <person name="Runge F."/>
            <person name="Thines M."/>
        </authorList>
    </citation>
    <scope>NUCLEOTIDE SEQUENCE</scope>
    <source>
        <strain evidence="11">4</strain>
    </source>
</reference>
<feature type="region of interest" description="Disordered" evidence="9">
    <location>
        <begin position="156"/>
        <end position="207"/>
    </location>
</feature>
<accession>A0A077QZC6</accession>
<evidence type="ECO:0000256" key="7">
    <source>
        <dbReference type="ARBA" id="ARBA00023136"/>
    </source>
</evidence>
<evidence type="ECO:0000256" key="2">
    <source>
        <dbReference type="ARBA" id="ARBA00010799"/>
    </source>
</evidence>
<evidence type="ECO:0008006" key="12">
    <source>
        <dbReference type="Google" id="ProtNLM"/>
    </source>
</evidence>
<comment type="subcellular location">
    <subcellularLocation>
        <location evidence="1">Endoplasmic reticulum membrane</location>
        <topology evidence="1">Multi-pass membrane protein</topology>
    </subcellularLocation>
</comment>
<evidence type="ECO:0000256" key="10">
    <source>
        <dbReference type="SAM" id="SignalP"/>
    </source>
</evidence>
<evidence type="ECO:0000256" key="9">
    <source>
        <dbReference type="SAM" id="MobiDB-lite"/>
    </source>
</evidence>
<dbReference type="GO" id="GO:0043495">
    <property type="term" value="F:protein-membrane adaptor activity"/>
    <property type="evidence" value="ECO:0007669"/>
    <property type="project" value="TreeGrafter"/>
</dbReference>
<dbReference type="PANTHER" id="PTHR42650:SF1">
    <property type="entry name" value="GUIDED ENTRY OF TAIL-ANCHORED PROTEINS FACTOR 1"/>
    <property type="match status" value="1"/>
</dbReference>
<keyword evidence="5" id="KW-0256">Endoplasmic reticulum</keyword>
<dbReference type="EMBL" id="HG529515">
    <property type="protein sequence ID" value="CDI51738.1"/>
    <property type="molecule type" value="Genomic_DNA"/>
</dbReference>
<evidence type="ECO:0000256" key="6">
    <source>
        <dbReference type="ARBA" id="ARBA00022989"/>
    </source>
</evidence>
<sequence length="207" mass="23059">MHPALVILVSVVIVQSIAAFGKDRLQNILWFLYTATFHRTTISSQRALRKEIYQTKQQLAATSSQDQFAKWAKLRRKVDKALAQLENSNSELANARSTFTILFKGGGFWLYQGLRRVHVSGALLNLWPGNKEKEVLSDLKLEQIQQEKDEKLKAQYSAQSKPNVTQNVTASSTSTSATTATKAGAGGEARKRINAQPDNVSEKRNLV</sequence>
<evidence type="ECO:0000256" key="1">
    <source>
        <dbReference type="ARBA" id="ARBA00004477"/>
    </source>
</evidence>
<dbReference type="PANTHER" id="PTHR42650">
    <property type="entry name" value="TAIL-ANCHORED PROTEIN INSERTION RECEPTOR WRB"/>
    <property type="match status" value="1"/>
</dbReference>
<keyword evidence="3" id="KW-0813">Transport</keyword>
<feature type="signal peptide" evidence="10">
    <location>
        <begin position="1"/>
        <end position="19"/>
    </location>
</feature>